<comment type="caution">
    <text evidence="3">The sequence shown here is derived from an EMBL/GenBank/DDBJ whole genome shotgun (WGS) entry which is preliminary data.</text>
</comment>
<feature type="domain" description="DNA-binding phage zinc finger" evidence="2">
    <location>
        <begin position="17"/>
        <end position="65"/>
    </location>
</feature>
<accession>A0ABY2S2H4</accession>
<evidence type="ECO:0000259" key="2">
    <source>
        <dbReference type="Pfam" id="PF24623"/>
    </source>
</evidence>
<dbReference type="RefSeq" id="WP_137096164.1">
    <property type="nucleotide sequence ID" value="NZ_SWMS01000014.1"/>
</dbReference>
<sequence length="71" mass="7657">MRSWEARRKHASEAWLEERNSAERVDCPACGAPAGSTCTHPDGVPLGASPAHSERITAADKAAKKTKENQE</sequence>
<evidence type="ECO:0000256" key="1">
    <source>
        <dbReference type="SAM" id="MobiDB-lite"/>
    </source>
</evidence>
<dbReference type="Pfam" id="PF24623">
    <property type="entry name" value="Phage_zn_bind_8"/>
    <property type="match status" value="1"/>
</dbReference>
<protein>
    <recommendedName>
        <fullName evidence="2">DNA-binding phage zinc finger domain-containing protein</fullName>
    </recommendedName>
</protein>
<name>A0ABY2S2H4_9PSEU</name>
<feature type="compositionally biased region" description="Basic and acidic residues" evidence="1">
    <location>
        <begin position="52"/>
        <end position="71"/>
    </location>
</feature>
<organism evidence="3 4">
    <name type="scientific">Prauserella endophytica</name>
    <dbReference type="NCBI Taxonomy" id="1592324"/>
    <lineage>
        <taxon>Bacteria</taxon>
        <taxon>Bacillati</taxon>
        <taxon>Actinomycetota</taxon>
        <taxon>Actinomycetes</taxon>
        <taxon>Pseudonocardiales</taxon>
        <taxon>Pseudonocardiaceae</taxon>
        <taxon>Prauserella</taxon>
        <taxon>Prauserella coralliicola group</taxon>
    </lineage>
</organism>
<gene>
    <name evidence="3" type="ORF">FCN18_24305</name>
</gene>
<dbReference type="EMBL" id="SWMS01000014">
    <property type="protein sequence ID" value="TKG67032.1"/>
    <property type="molecule type" value="Genomic_DNA"/>
</dbReference>
<reference evidence="3 4" key="1">
    <citation type="journal article" date="2015" name="Antonie Van Leeuwenhoek">
        <title>Prauserella endophytica sp. nov., an endophytic actinobacterium isolated from Tamarix taklamakanensis.</title>
        <authorList>
            <person name="Liu J.M."/>
            <person name="Habden X."/>
            <person name="Guo L."/>
            <person name="Tuo L."/>
            <person name="Jiang Z.K."/>
            <person name="Liu S.W."/>
            <person name="Liu X.F."/>
            <person name="Chen L."/>
            <person name="Li R.F."/>
            <person name="Zhang Y.Q."/>
            <person name="Sun C.H."/>
        </authorList>
    </citation>
    <scope>NUCLEOTIDE SEQUENCE [LARGE SCALE GENOMIC DNA]</scope>
    <source>
        <strain evidence="3 4">CGMCC 4.7182</strain>
    </source>
</reference>
<evidence type="ECO:0000313" key="3">
    <source>
        <dbReference type="EMBL" id="TKG67032.1"/>
    </source>
</evidence>
<dbReference type="Proteomes" id="UP000309992">
    <property type="component" value="Unassembled WGS sequence"/>
</dbReference>
<proteinExistence type="predicted"/>
<evidence type="ECO:0000313" key="4">
    <source>
        <dbReference type="Proteomes" id="UP000309992"/>
    </source>
</evidence>
<dbReference type="InterPro" id="IPR056911">
    <property type="entry name" value="Phage_Znf_bind_put"/>
</dbReference>
<keyword evidence="4" id="KW-1185">Reference proteome</keyword>
<feature type="region of interest" description="Disordered" evidence="1">
    <location>
        <begin position="41"/>
        <end position="71"/>
    </location>
</feature>